<dbReference type="InterPro" id="IPR007201">
    <property type="entry name" value="Mei2-like_Rrm_C"/>
</dbReference>
<dbReference type="Pfam" id="PF04059">
    <property type="entry name" value="RRM_2"/>
    <property type="match status" value="1"/>
</dbReference>
<dbReference type="EMBL" id="HBFQ01020964">
    <property type="protein sequence ID" value="CAD8840280.1"/>
    <property type="molecule type" value="Transcribed_RNA"/>
</dbReference>
<proteinExistence type="predicted"/>
<dbReference type="GO" id="GO:0003723">
    <property type="term" value="F:RNA binding"/>
    <property type="evidence" value="ECO:0007669"/>
    <property type="project" value="UniProtKB-UniRule"/>
</dbReference>
<evidence type="ECO:0000256" key="2">
    <source>
        <dbReference type="SAM" id="MobiDB-lite"/>
    </source>
</evidence>
<feature type="compositionally biased region" description="Basic and acidic residues" evidence="2">
    <location>
        <begin position="14"/>
        <end position="27"/>
    </location>
</feature>
<dbReference type="AlphaFoldDB" id="A0A7S1A319"/>
<feature type="compositionally biased region" description="Polar residues" evidence="2">
    <location>
        <begin position="458"/>
        <end position="474"/>
    </location>
</feature>
<feature type="region of interest" description="Disordered" evidence="2">
    <location>
        <begin position="125"/>
        <end position="190"/>
    </location>
</feature>
<evidence type="ECO:0000313" key="4">
    <source>
        <dbReference type="EMBL" id="CAD8840280.1"/>
    </source>
</evidence>
<reference evidence="4" key="1">
    <citation type="submission" date="2021-01" db="EMBL/GenBank/DDBJ databases">
        <authorList>
            <person name="Corre E."/>
            <person name="Pelletier E."/>
            <person name="Niang G."/>
            <person name="Scheremetjew M."/>
            <person name="Finn R."/>
            <person name="Kale V."/>
            <person name="Holt S."/>
            <person name="Cochrane G."/>
            <person name="Meng A."/>
            <person name="Brown T."/>
            <person name="Cohen L."/>
        </authorList>
    </citation>
    <scope>NUCLEOTIDE SEQUENCE</scope>
</reference>
<dbReference type="InterPro" id="IPR000504">
    <property type="entry name" value="RRM_dom"/>
</dbReference>
<feature type="domain" description="RRM" evidence="3">
    <location>
        <begin position="303"/>
        <end position="388"/>
    </location>
</feature>
<feature type="compositionally biased region" description="Polar residues" evidence="2">
    <location>
        <begin position="86"/>
        <end position="98"/>
    </location>
</feature>
<organism evidence="4">
    <name type="scientific">Noctiluca scintillans</name>
    <name type="common">Sea sparkle</name>
    <name type="synonym">Red tide dinoflagellate</name>
    <dbReference type="NCBI Taxonomy" id="2966"/>
    <lineage>
        <taxon>Eukaryota</taxon>
        <taxon>Sar</taxon>
        <taxon>Alveolata</taxon>
        <taxon>Dinophyceae</taxon>
        <taxon>Noctilucales</taxon>
        <taxon>Noctilucaceae</taxon>
        <taxon>Noctiluca</taxon>
    </lineage>
</organism>
<sequence>MDSSGLVVRNTFLEVHDHDRDASDRTASRRSRASSDITDVKQVRSSEERVGDAKIPWKVPLDDVASLQDYPAVSSRRSDGSPMPVRSTSGSNENSPTHSNEEMPVPRGLLLPVTEGWDSRLFEEEDEGADQDLRSRTSSRSASPAPGRSASPGPNEHEPWKRRARVNTADFFNDGPEGAADPTCYPDGVSSSSDMPWGGMAGSPPWYYYGGMPGVPYPYWGYPQQAGGKAGRGCHDPSQAYHGGPQGPFWPGPPYGNFPTLLPRGAGRRRKGGGGAAGAGDIGSQKASAHAGHVEPVPLVDPTTVILRNIPDKYTSAMLIELLDEQGYRGMYDYLYLPMGFIDGVNLGYAFVNLNSHQDALQFTETFHGFSGWCVESEKKGEISWAQPFQGLQAHVERYRNSPVMHPSMPDDYKPMIFKDGRRVAFPPPTKPVKAPKVRVKAATAAAVGSERSRTCDMATQTEEVSDFSCQTDFPSGVRRTPRT</sequence>
<feature type="compositionally biased region" description="Low complexity" evidence="2">
    <location>
        <begin position="136"/>
        <end position="154"/>
    </location>
</feature>
<dbReference type="SUPFAM" id="SSF54928">
    <property type="entry name" value="RNA-binding domain, RBD"/>
    <property type="match status" value="1"/>
</dbReference>
<dbReference type="PROSITE" id="PS50102">
    <property type="entry name" value="RRM"/>
    <property type="match status" value="1"/>
</dbReference>
<dbReference type="CDD" id="cd12277">
    <property type="entry name" value="RRM3_MEI2_EAR1_like"/>
    <property type="match status" value="1"/>
</dbReference>
<feature type="region of interest" description="Disordered" evidence="2">
    <location>
        <begin position="1"/>
        <end position="107"/>
    </location>
</feature>
<evidence type="ECO:0000259" key="3">
    <source>
        <dbReference type="PROSITE" id="PS50102"/>
    </source>
</evidence>
<accession>A0A7S1A319</accession>
<protein>
    <recommendedName>
        <fullName evidence="3">RRM domain-containing protein</fullName>
    </recommendedName>
</protein>
<feature type="compositionally biased region" description="Basic and acidic residues" evidence="2">
    <location>
        <begin position="38"/>
        <end position="52"/>
    </location>
</feature>
<gene>
    <name evidence="4" type="ORF">NSCI0253_LOCUS14628</name>
</gene>
<dbReference type="InterPro" id="IPR035979">
    <property type="entry name" value="RBD_domain_sf"/>
</dbReference>
<evidence type="ECO:0000256" key="1">
    <source>
        <dbReference type="PROSITE-ProRule" id="PRU00176"/>
    </source>
</evidence>
<keyword evidence="1" id="KW-0694">RNA-binding</keyword>
<name>A0A7S1A319_NOCSC</name>
<feature type="region of interest" description="Disordered" evidence="2">
    <location>
        <begin position="449"/>
        <end position="484"/>
    </location>
</feature>